<accession>A0A6J4T0S0</accession>
<protein>
    <submittedName>
        <fullName evidence="2">Uncharacterized protein</fullName>
    </submittedName>
</protein>
<evidence type="ECO:0000256" key="1">
    <source>
        <dbReference type="SAM" id="MobiDB-lite"/>
    </source>
</evidence>
<gene>
    <name evidence="2" type="ORF">AVDCRST_MAG53-2594</name>
</gene>
<feature type="compositionally biased region" description="Basic and acidic residues" evidence="1">
    <location>
        <begin position="33"/>
        <end position="52"/>
    </location>
</feature>
<organism evidence="2">
    <name type="scientific">uncultured Solirubrobacteraceae bacterium</name>
    <dbReference type="NCBI Taxonomy" id="1162706"/>
    <lineage>
        <taxon>Bacteria</taxon>
        <taxon>Bacillati</taxon>
        <taxon>Actinomycetota</taxon>
        <taxon>Thermoleophilia</taxon>
        <taxon>Solirubrobacterales</taxon>
        <taxon>Solirubrobacteraceae</taxon>
        <taxon>environmental samples</taxon>
    </lineage>
</organism>
<dbReference type="EMBL" id="CADCVR010000080">
    <property type="protein sequence ID" value="CAA9510759.1"/>
    <property type="molecule type" value="Genomic_DNA"/>
</dbReference>
<reference evidence="2" key="1">
    <citation type="submission" date="2020-02" db="EMBL/GenBank/DDBJ databases">
        <authorList>
            <person name="Meier V. D."/>
        </authorList>
    </citation>
    <scope>NUCLEOTIDE SEQUENCE</scope>
    <source>
        <strain evidence="2">AVDCRST_MAG53</strain>
    </source>
</reference>
<feature type="compositionally biased region" description="Basic and acidic residues" evidence="1">
    <location>
        <begin position="8"/>
        <end position="23"/>
    </location>
</feature>
<feature type="region of interest" description="Disordered" evidence="1">
    <location>
        <begin position="1"/>
        <end position="60"/>
    </location>
</feature>
<name>A0A6J4T0S0_9ACTN</name>
<proteinExistence type="predicted"/>
<dbReference type="AlphaFoldDB" id="A0A6J4T0S0"/>
<sequence>MSTPAQREQAKREEKLDSMKEQIEDGSLTVRQMTDEEKAKFAPKNPPKEPRTPRRRRPPR</sequence>
<evidence type="ECO:0000313" key="2">
    <source>
        <dbReference type="EMBL" id="CAA9510759.1"/>
    </source>
</evidence>